<dbReference type="PANTHER" id="PTHR32268:SF15">
    <property type="entry name" value="HOMOSERINE ACETYLTRANSFERASE FAMILY PROTEIN (AFU_ORTHOLOGUE AFUA_1G15350)"/>
    <property type="match status" value="1"/>
</dbReference>
<feature type="domain" description="AB hydrolase-1" evidence="2">
    <location>
        <begin position="393"/>
        <end position="496"/>
    </location>
</feature>
<dbReference type="EMBL" id="KV448228">
    <property type="protein sequence ID" value="OAX39985.1"/>
    <property type="molecule type" value="Genomic_DNA"/>
</dbReference>
<feature type="domain" description="AB hydrolase-1" evidence="2">
    <location>
        <begin position="68"/>
        <end position="205"/>
    </location>
</feature>
<comment type="similarity">
    <text evidence="1">Belongs to the AB hydrolase superfamily. MetX family.</text>
</comment>
<dbReference type="STRING" id="1314800.A0A1B7N546"/>
<dbReference type="Pfam" id="PF00561">
    <property type="entry name" value="Abhydrolase_1"/>
    <property type="match status" value="2"/>
</dbReference>
<evidence type="ECO:0000259" key="2">
    <source>
        <dbReference type="Pfam" id="PF00561"/>
    </source>
</evidence>
<accession>A0A1B7N546</accession>
<evidence type="ECO:0000313" key="3">
    <source>
        <dbReference type="EMBL" id="OAX39985.1"/>
    </source>
</evidence>
<reference evidence="3 4" key="1">
    <citation type="submission" date="2016-06" db="EMBL/GenBank/DDBJ databases">
        <title>Comparative genomics of the ectomycorrhizal sister species Rhizopogon vinicolor and Rhizopogon vesiculosus (Basidiomycota: Boletales) reveals a divergence of the mating type B locus.</title>
        <authorList>
            <consortium name="DOE Joint Genome Institute"/>
            <person name="Mujic A.B."/>
            <person name="Kuo A."/>
            <person name="Tritt A."/>
            <person name="Lipzen A."/>
            <person name="Chen C."/>
            <person name="Johnson J."/>
            <person name="Sharma A."/>
            <person name="Barry K."/>
            <person name="Grigoriev I.V."/>
            <person name="Spatafora J.W."/>
        </authorList>
    </citation>
    <scope>NUCLEOTIDE SEQUENCE [LARGE SCALE GENOMIC DNA]</scope>
    <source>
        <strain evidence="3 4">AM-OR11-026</strain>
    </source>
</reference>
<protein>
    <submittedName>
        <fullName evidence="3">Alpha/beta-hydrolase</fullName>
    </submittedName>
</protein>
<evidence type="ECO:0000313" key="4">
    <source>
        <dbReference type="Proteomes" id="UP000092154"/>
    </source>
</evidence>
<dbReference type="GO" id="GO:0016787">
    <property type="term" value="F:hydrolase activity"/>
    <property type="evidence" value="ECO:0007669"/>
    <property type="project" value="UniProtKB-KW"/>
</dbReference>
<dbReference type="Gene3D" id="3.40.50.1820">
    <property type="entry name" value="alpha/beta hydrolase"/>
    <property type="match status" value="2"/>
</dbReference>
<keyword evidence="4" id="KW-1185">Reference proteome</keyword>
<proteinExistence type="inferred from homology"/>
<keyword evidence="3" id="KW-0378">Hydrolase</keyword>
<name>A0A1B7N546_9AGAM</name>
<dbReference type="InterPro" id="IPR008220">
    <property type="entry name" value="HAT_MetX-like"/>
</dbReference>
<dbReference type="InterPro" id="IPR000073">
    <property type="entry name" value="AB_hydrolase_1"/>
</dbReference>
<evidence type="ECO:0000256" key="1">
    <source>
        <dbReference type="ARBA" id="ARBA00006886"/>
    </source>
</evidence>
<dbReference type="AlphaFoldDB" id="A0A1B7N546"/>
<sequence length="671" mass="75067">MSQDSEIQYYHHGRFRVAGGVLPDAITAYQTFGDPKNPVIVFPTCYSGRLDNNGPLGQSYMVGKDKVLDPRKYYVVTFALFSNGESSSPSNTPAPYNGPYFPAVSYEDNIRAQYAVLTQKLGVKKVFCVIGFSMGGQQAYYWPVMYPDFVDRYIPICGSARTSPHNACFLEGPKAALSASKDFQDGHYKSTPQHGIRAFGRAYSAWAYSQAWFAKKGYLYDGKYATLNDFLREDWEAPFLDVWDASDLLTLLKTWQITDVSLIRDGGYLANCLGAIKARGLIMPCKTDLYFTPEDSQGEMKHLTNARLVVINSEWGHMCGGGSNTQDDEFIQAETTAIQYYHHGRFKVAGGVLPDAVTAYQIYGDPNNEKVIVFPTCYGAKLALGSQDYLVGSGKVLDPNKYFIVTFALFCNGESSSPSNTSAPYNGAYFPFVSYEDNIRAQHAVLTKHLGVRKVFCVVGFSMGGQQAYHWPVVFPDFVERFVAICTSARTSPHNQCFLEGPKAAMLASKDFDDGHYQSTPQHGIRAFGRVYCAWAYGQTWFREYKHLMNGEYPDLNSFIRERWEGRYIEFWDANDMIALLKTWQNGDISIVRDEGDYEKALKSIKAKGLIMPSKTDLYFPPEDSAIEVSYLKDAKLHVIPTVWGHVAGGGANPPDVAFISEKIQEFLKAP</sequence>
<dbReference type="Proteomes" id="UP000092154">
    <property type="component" value="Unassembled WGS sequence"/>
</dbReference>
<gene>
    <name evidence="3" type="ORF">K503DRAFT_799203</name>
</gene>
<dbReference type="InterPro" id="IPR029058">
    <property type="entry name" value="AB_hydrolase_fold"/>
</dbReference>
<organism evidence="3 4">
    <name type="scientific">Rhizopogon vinicolor AM-OR11-026</name>
    <dbReference type="NCBI Taxonomy" id="1314800"/>
    <lineage>
        <taxon>Eukaryota</taxon>
        <taxon>Fungi</taxon>
        <taxon>Dikarya</taxon>
        <taxon>Basidiomycota</taxon>
        <taxon>Agaricomycotina</taxon>
        <taxon>Agaricomycetes</taxon>
        <taxon>Agaricomycetidae</taxon>
        <taxon>Boletales</taxon>
        <taxon>Suillineae</taxon>
        <taxon>Rhizopogonaceae</taxon>
        <taxon>Rhizopogon</taxon>
    </lineage>
</organism>
<dbReference type="OrthoDB" id="9972683at2759"/>
<dbReference type="NCBIfam" id="NF005757">
    <property type="entry name" value="PRK07581.1"/>
    <property type="match status" value="1"/>
</dbReference>
<dbReference type="SUPFAM" id="SSF53474">
    <property type="entry name" value="alpha/beta-Hydrolases"/>
    <property type="match status" value="2"/>
</dbReference>
<dbReference type="GO" id="GO:0016747">
    <property type="term" value="F:acyltransferase activity, transferring groups other than amino-acyl groups"/>
    <property type="evidence" value="ECO:0007669"/>
    <property type="project" value="InterPro"/>
</dbReference>
<dbReference type="PANTHER" id="PTHR32268">
    <property type="entry name" value="HOMOSERINE O-ACETYLTRANSFERASE"/>
    <property type="match status" value="1"/>
</dbReference>
<dbReference type="InParanoid" id="A0A1B7N546"/>